<organism evidence="1">
    <name type="scientific">viral metagenome</name>
    <dbReference type="NCBI Taxonomy" id="1070528"/>
    <lineage>
        <taxon>unclassified sequences</taxon>
        <taxon>metagenomes</taxon>
        <taxon>organismal metagenomes</taxon>
    </lineage>
</organism>
<evidence type="ECO:0000313" key="1">
    <source>
        <dbReference type="EMBL" id="QHS86591.1"/>
    </source>
</evidence>
<reference evidence="1" key="1">
    <citation type="journal article" date="2020" name="Nature">
        <title>Giant virus diversity and host interactions through global metagenomics.</title>
        <authorList>
            <person name="Schulz F."/>
            <person name="Roux S."/>
            <person name="Paez-Espino D."/>
            <person name="Jungbluth S."/>
            <person name="Walsh D.A."/>
            <person name="Denef V.J."/>
            <person name="McMahon K.D."/>
            <person name="Konstantinidis K.T."/>
            <person name="Eloe-Fadrosh E.A."/>
            <person name="Kyrpides N.C."/>
            <person name="Woyke T."/>
        </authorList>
    </citation>
    <scope>NUCLEOTIDE SEQUENCE</scope>
    <source>
        <strain evidence="1">GVMAG-M-3300009422-16</strain>
    </source>
</reference>
<name>A0A6C0B465_9ZZZZ</name>
<sequence>MSLFLKVIDNLGHLILNNLGFEDLHRVLCIKYISNILEKTKTPNNRYFLKIHWKDQIQAELYLKSDENYQKYLNSYEFYEEIKDFIS</sequence>
<protein>
    <submittedName>
        <fullName evidence="1">Uncharacterized protein</fullName>
    </submittedName>
</protein>
<dbReference type="AlphaFoldDB" id="A0A6C0B465"/>
<accession>A0A6C0B465</accession>
<proteinExistence type="predicted"/>
<dbReference type="EMBL" id="MN739058">
    <property type="protein sequence ID" value="QHS86591.1"/>
    <property type="molecule type" value="Genomic_DNA"/>
</dbReference>